<protein>
    <submittedName>
        <fullName evidence="1">Uncharacterized protein</fullName>
    </submittedName>
</protein>
<proteinExistence type="predicted"/>
<reference evidence="1" key="1">
    <citation type="submission" date="2021-02" db="EMBL/GenBank/DDBJ databases">
        <authorList>
            <person name="Nowell W R."/>
        </authorList>
    </citation>
    <scope>NUCLEOTIDE SEQUENCE</scope>
</reference>
<evidence type="ECO:0000313" key="1">
    <source>
        <dbReference type="EMBL" id="CAF4456996.1"/>
    </source>
</evidence>
<feature type="non-terminal residue" evidence="1">
    <location>
        <position position="121"/>
    </location>
</feature>
<dbReference type="EMBL" id="CAJOAY010036380">
    <property type="protein sequence ID" value="CAF4456996.1"/>
    <property type="molecule type" value="Genomic_DNA"/>
</dbReference>
<organism evidence="1 2">
    <name type="scientific">Adineta steineri</name>
    <dbReference type="NCBI Taxonomy" id="433720"/>
    <lineage>
        <taxon>Eukaryota</taxon>
        <taxon>Metazoa</taxon>
        <taxon>Spiralia</taxon>
        <taxon>Gnathifera</taxon>
        <taxon>Rotifera</taxon>
        <taxon>Eurotatoria</taxon>
        <taxon>Bdelloidea</taxon>
        <taxon>Adinetida</taxon>
        <taxon>Adinetidae</taxon>
        <taxon>Adineta</taxon>
    </lineage>
</organism>
<name>A0A820SPH6_9BILA</name>
<evidence type="ECO:0000313" key="2">
    <source>
        <dbReference type="Proteomes" id="UP000663881"/>
    </source>
</evidence>
<comment type="caution">
    <text evidence="1">The sequence shown here is derived from an EMBL/GenBank/DDBJ whole genome shotgun (WGS) entry which is preliminary data.</text>
</comment>
<sequence length="121" mass="13927">MILCKPSYAIVTKQKKRTSKKTNKIQVPTAIVDQTSHSQILDFSNNERYAEYTTEKLIDLTRQLIENHTLIEKELHHRCEGTSIGYLSSTELVTLCEYYTASSILEINELLALHSQLQQEI</sequence>
<gene>
    <name evidence="1" type="ORF">OKA104_LOCUS54472</name>
</gene>
<dbReference type="Proteomes" id="UP000663881">
    <property type="component" value="Unassembled WGS sequence"/>
</dbReference>
<dbReference type="AlphaFoldDB" id="A0A820SPH6"/>
<accession>A0A820SPH6</accession>